<reference evidence="3" key="1">
    <citation type="submission" date="2021-03" db="EMBL/GenBank/DDBJ databases">
        <authorList>
            <person name="Tagirdzhanova G."/>
        </authorList>
    </citation>
    <scope>NUCLEOTIDE SEQUENCE</scope>
</reference>
<evidence type="ECO:0000256" key="1">
    <source>
        <dbReference type="SAM" id="MobiDB-lite"/>
    </source>
</evidence>
<dbReference type="InterPro" id="IPR016135">
    <property type="entry name" value="UBQ-conjugating_enzyme/RWD"/>
</dbReference>
<feature type="domain" description="UBC core" evidence="2">
    <location>
        <begin position="11"/>
        <end position="171"/>
    </location>
</feature>
<dbReference type="SUPFAM" id="SSF54495">
    <property type="entry name" value="UBC-like"/>
    <property type="match status" value="1"/>
</dbReference>
<dbReference type="Pfam" id="PF00179">
    <property type="entry name" value="UQ_con"/>
    <property type="match status" value="1"/>
</dbReference>
<feature type="region of interest" description="Disordered" evidence="1">
    <location>
        <begin position="131"/>
        <end position="195"/>
    </location>
</feature>
<evidence type="ECO:0000259" key="2">
    <source>
        <dbReference type="PROSITE" id="PS50127"/>
    </source>
</evidence>
<dbReference type="PROSITE" id="PS50127">
    <property type="entry name" value="UBC_2"/>
    <property type="match status" value="1"/>
</dbReference>
<accession>A0A8H3ET83</accession>
<gene>
    <name evidence="3" type="ORF">IMSHALPRED_000883</name>
</gene>
<dbReference type="CDD" id="cd23814">
    <property type="entry name" value="UEV_AKTIP"/>
    <property type="match status" value="1"/>
</dbReference>
<dbReference type="Gene3D" id="3.10.110.10">
    <property type="entry name" value="Ubiquitin Conjugating Enzyme"/>
    <property type="match status" value="1"/>
</dbReference>
<evidence type="ECO:0000313" key="3">
    <source>
        <dbReference type="EMBL" id="CAF9913031.1"/>
    </source>
</evidence>
<protein>
    <recommendedName>
        <fullName evidence="2">UBC core domain-containing protein</fullName>
    </recommendedName>
</protein>
<comment type="caution">
    <text evidence="3">The sequence shown here is derived from an EMBL/GenBank/DDBJ whole genome shotgun (WGS) entry which is preliminary data.</text>
</comment>
<dbReference type="EMBL" id="CAJPDT010000011">
    <property type="protein sequence ID" value="CAF9913031.1"/>
    <property type="molecule type" value="Genomic_DNA"/>
</dbReference>
<sequence length="319" mass="34831">MTSLQLPWHHNIQQHTLLEYASLKHACPEGIYLSLKPGASTQWSGVIFVRRGPYAPAILRFEVSFPPDYPTLPPTITFISDIFHPLVAPLTTYTYTTGSSNSETVSATDEERLPPGGFSLRHGFPHWFGRSQKSAGSSATSSRNVSDAHAGTTNQREGLHKPPPPEDLSSEGSSPRSESSRLSNAPTHPRTSIQPSRLIKITEVLGYMKRAFDDETALDTLPLEAAGNSGAWKAWRAHRRSTETDSKLVDSQPSLNKQDEWSWEGVWEDRVRKGIDASIADSTLYGCAGGGDDPIRFVDVGNDLIEAVKAEVVSHGGGL</sequence>
<name>A0A8H3ET83_9LECA</name>
<evidence type="ECO:0000313" key="4">
    <source>
        <dbReference type="Proteomes" id="UP000664534"/>
    </source>
</evidence>
<keyword evidence="4" id="KW-1185">Reference proteome</keyword>
<dbReference type="OrthoDB" id="5596422at2759"/>
<feature type="compositionally biased region" description="Polar residues" evidence="1">
    <location>
        <begin position="184"/>
        <end position="195"/>
    </location>
</feature>
<feature type="compositionally biased region" description="Low complexity" evidence="1">
    <location>
        <begin position="131"/>
        <end position="145"/>
    </location>
</feature>
<dbReference type="Proteomes" id="UP000664534">
    <property type="component" value="Unassembled WGS sequence"/>
</dbReference>
<dbReference type="InterPro" id="IPR000608">
    <property type="entry name" value="UBC"/>
</dbReference>
<proteinExistence type="predicted"/>
<dbReference type="AlphaFoldDB" id="A0A8H3ET83"/>
<feature type="compositionally biased region" description="Low complexity" evidence="1">
    <location>
        <begin position="170"/>
        <end position="183"/>
    </location>
</feature>
<organism evidence="3 4">
    <name type="scientific">Imshaugia aleurites</name>
    <dbReference type="NCBI Taxonomy" id="172621"/>
    <lineage>
        <taxon>Eukaryota</taxon>
        <taxon>Fungi</taxon>
        <taxon>Dikarya</taxon>
        <taxon>Ascomycota</taxon>
        <taxon>Pezizomycotina</taxon>
        <taxon>Lecanoromycetes</taxon>
        <taxon>OSLEUM clade</taxon>
        <taxon>Lecanoromycetidae</taxon>
        <taxon>Lecanorales</taxon>
        <taxon>Lecanorineae</taxon>
        <taxon>Parmeliaceae</taxon>
        <taxon>Imshaugia</taxon>
    </lineage>
</organism>